<dbReference type="AlphaFoldDB" id="A0A2J0T4L1"/>
<dbReference type="GO" id="GO:0003700">
    <property type="term" value="F:DNA-binding transcription factor activity"/>
    <property type="evidence" value="ECO:0007669"/>
    <property type="project" value="TreeGrafter"/>
</dbReference>
<dbReference type="SMART" id="SM00530">
    <property type="entry name" value="HTH_XRE"/>
    <property type="match status" value="1"/>
</dbReference>
<dbReference type="SUPFAM" id="SSF47413">
    <property type="entry name" value="lambda repressor-like DNA-binding domains"/>
    <property type="match status" value="1"/>
</dbReference>
<dbReference type="InterPro" id="IPR050807">
    <property type="entry name" value="TransReg_Diox_bact_type"/>
</dbReference>
<dbReference type="EMBL" id="RAUE01000025">
    <property type="protein sequence ID" value="MBA0312316.1"/>
    <property type="molecule type" value="Genomic_DNA"/>
</dbReference>
<dbReference type="InterPro" id="IPR010982">
    <property type="entry name" value="Lambda_DNA-bd_dom_sf"/>
</dbReference>
<proteinExistence type="predicted"/>
<name>A0A2J0T4L1_STEMA</name>
<comment type="caution">
    <text evidence="3">The sequence shown here is derived from an EMBL/GenBank/DDBJ whole genome shotgun (WGS) entry which is preliminary data.</text>
</comment>
<reference evidence="3" key="2">
    <citation type="journal article" date="2020" name="Front. Microbiol.">
        <title>Genetic Variants of the DSF Quorum Sensing System in Stenotrophomonas maltophilia Influence Virulence and Resistance Phenotypes Among Genotypically Diverse Clinical Isolates.</title>
        <authorList>
            <person name="Yero D."/>
            <person name="Huedo P."/>
            <person name="Conchillo-Sole O."/>
            <person name="Martinez-Servat S."/>
            <person name="Mamat U."/>
            <person name="Coves X."/>
            <person name="Llanas F."/>
            <person name="Roca I."/>
            <person name="Vila J."/>
            <person name="Schaible U.E."/>
            <person name="Daura X."/>
            <person name="Gibert I."/>
        </authorList>
    </citation>
    <scope>NUCLEOTIDE SEQUENCE</scope>
    <source>
        <strain evidence="3">OG156</strain>
    </source>
</reference>
<sequence length="107" mass="12065">MNKALQTKVKDLRKKSGLTLDALADATGISKSYLWEIENRKEAPSPSAEKLGAIAGVFGVTVDFLLHEETGSPEERHLDEAFFRNYSNLEPEDRERVRKIVDSFRKG</sequence>
<dbReference type="GO" id="GO:0005829">
    <property type="term" value="C:cytosol"/>
    <property type="evidence" value="ECO:0007669"/>
    <property type="project" value="TreeGrafter"/>
</dbReference>
<evidence type="ECO:0000256" key="1">
    <source>
        <dbReference type="ARBA" id="ARBA00023125"/>
    </source>
</evidence>
<organism evidence="3 4">
    <name type="scientific">Stenotrophomonas maltophilia</name>
    <name type="common">Pseudomonas maltophilia</name>
    <name type="synonym">Xanthomonas maltophilia</name>
    <dbReference type="NCBI Taxonomy" id="40324"/>
    <lineage>
        <taxon>Bacteria</taxon>
        <taxon>Pseudomonadati</taxon>
        <taxon>Pseudomonadota</taxon>
        <taxon>Gammaproteobacteria</taxon>
        <taxon>Lysobacterales</taxon>
        <taxon>Lysobacteraceae</taxon>
        <taxon>Stenotrophomonas</taxon>
        <taxon>Stenotrophomonas maltophilia group</taxon>
    </lineage>
</organism>
<evidence type="ECO:0000313" key="4">
    <source>
        <dbReference type="Proteomes" id="UP000822271"/>
    </source>
</evidence>
<dbReference type="Proteomes" id="UP000822271">
    <property type="component" value="Unassembled WGS sequence"/>
</dbReference>
<dbReference type="PANTHER" id="PTHR46797:SF1">
    <property type="entry name" value="METHYLPHOSPHONATE SYNTHASE"/>
    <property type="match status" value="1"/>
</dbReference>
<keyword evidence="1" id="KW-0238">DNA-binding</keyword>
<protein>
    <submittedName>
        <fullName evidence="3">XRE family transcriptional regulator</fullName>
    </submittedName>
</protein>
<dbReference type="PROSITE" id="PS50943">
    <property type="entry name" value="HTH_CROC1"/>
    <property type="match status" value="1"/>
</dbReference>
<dbReference type="RefSeq" id="WP_049432001.1">
    <property type="nucleotide sequence ID" value="NZ_CAXYHH010000040.1"/>
</dbReference>
<dbReference type="Gene3D" id="1.10.260.40">
    <property type="entry name" value="lambda repressor-like DNA-binding domains"/>
    <property type="match status" value="1"/>
</dbReference>
<dbReference type="PANTHER" id="PTHR46797">
    <property type="entry name" value="HTH-TYPE TRANSCRIPTIONAL REGULATOR"/>
    <property type="match status" value="1"/>
</dbReference>
<dbReference type="OrthoDB" id="9813152at2"/>
<accession>A0A2J0T4L1</accession>
<dbReference type="Pfam" id="PF01381">
    <property type="entry name" value="HTH_3"/>
    <property type="match status" value="1"/>
</dbReference>
<feature type="domain" description="HTH cro/C1-type" evidence="2">
    <location>
        <begin position="9"/>
        <end position="65"/>
    </location>
</feature>
<dbReference type="InterPro" id="IPR001387">
    <property type="entry name" value="Cro/C1-type_HTH"/>
</dbReference>
<gene>
    <name evidence="3" type="ORF">D7Y33_15080</name>
</gene>
<dbReference type="CDD" id="cd00093">
    <property type="entry name" value="HTH_XRE"/>
    <property type="match status" value="1"/>
</dbReference>
<reference evidence="3" key="1">
    <citation type="submission" date="2018-09" db="EMBL/GenBank/DDBJ databases">
        <authorList>
            <person name="Groschel M."/>
            <person name="Kohl T."/>
            <person name="Conchillo-Sole O."/>
            <person name="Mamat U."/>
            <person name="Yero D."/>
            <person name="Niemann S."/>
            <person name="Daura X."/>
            <person name="Gibert I."/>
        </authorList>
    </citation>
    <scope>NUCLEOTIDE SEQUENCE</scope>
    <source>
        <strain evidence="3">OG156</strain>
    </source>
</reference>
<evidence type="ECO:0000313" key="3">
    <source>
        <dbReference type="EMBL" id="MBA0312316.1"/>
    </source>
</evidence>
<evidence type="ECO:0000259" key="2">
    <source>
        <dbReference type="PROSITE" id="PS50943"/>
    </source>
</evidence>
<dbReference type="GO" id="GO:0003677">
    <property type="term" value="F:DNA binding"/>
    <property type="evidence" value="ECO:0007669"/>
    <property type="project" value="UniProtKB-KW"/>
</dbReference>